<keyword evidence="2" id="KW-1185">Reference proteome</keyword>
<accession>A0ABV6VDF7</accession>
<evidence type="ECO:0000313" key="2">
    <source>
        <dbReference type="Proteomes" id="UP001592582"/>
    </source>
</evidence>
<protein>
    <submittedName>
        <fullName evidence="1">Uncharacterized protein</fullName>
    </submittedName>
</protein>
<sequence>MSSRRGLWGRGDAEAGTLSIFVAITATMLLMLTGLVLDGGGRLRAIERADALAQEAARAAGQQIDQAALLQGQGLRLDVGPAEAAASSYLAANGITGSTFQLVDNTIVKITFTTKYHTALLGLVGLDEISVQGSGQSRLVPGVSTADPAPTGGP</sequence>
<gene>
    <name evidence="1" type="ORF">ACEZDG_20940</name>
</gene>
<organism evidence="1 2">
    <name type="scientific">Streptacidiphilus alkalitolerans</name>
    <dbReference type="NCBI Taxonomy" id="3342712"/>
    <lineage>
        <taxon>Bacteria</taxon>
        <taxon>Bacillati</taxon>
        <taxon>Actinomycetota</taxon>
        <taxon>Actinomycetes</taxon>
        <taxon>Kitasatosporales</taxon>
        <taxon>Streptomycetaceae</taxon>
        <taxon>Streptacidiphilus</taxon>
    </lineage>
</organism>
<comment type="caution">
    <text evidence="1">The sequence shown here is derived from an EMBL/GenBank/DDBJ whole genome shotgun (WGS) entry which is preliminary data.</text>
</comment>
<dbReference type="Proteomes" id="UP001592582">
    <property type="component" value="Unassembled WGS sequence"/>
</dbReference>
<evidence type="ECO:0000313" key="1">
    <source>
        <dbReference type="EMBL" id="MFC1411736.1"/>
    </source>
</evidence>
<dbReference type="EMBL" id="JBHEZX010000008">
    <property type="protein sequence ID" value="MFC1411736.1"/>
    <property type="molecule type" value="Genomic_DNA"/>
</dbReference>
<proteinExistence type="predicted"/>
<name>A0ABV6VDF7_9ACTN</name>
<reference evidence="1 2" key="1">
    <citation type="submission" date="2024-09" db="EMBL/GenBank/DDBJ databases">
        <authorList>
            <person name="Lee S.D."/>
        </authorList>
    </citation>
    <scope>NUCLEOTIDE SEQUENCE [LARGE SCALE GENOMIC DNA]</scope>
    <source>
        <strain evidence="1 2">N1-1</strain>
    </source>
</reference>